<keyword evidence="2" id="KW-1133">Transmembrane helix</keyword>
<reference evidence="3" key="1">
    <citation type="submission" date="2022-05" db="EMBL/GenBank/DDBJ databases">
        <title>Jatrophihabitans sp. SB3-54 whole genome sequence.</title>
        <authorList>
            <person name="Suh M.K."/>
            <person name="Eom M.K."/>
            <person name="Kim J.S."/>
            <person name="Kim H.S."/>
            <person name="Do H.E."/>
            <person name="Shin Y.K."/>
            <person name="Lee J.-S."/>
        </authorList>
    </citation>
    <scope>NUCLEOTIDE SEQUENCE</scope>
    <source>
        <strain evidence="3">SB3-54</strain>
    </source>
</reference>
<organism evidence="3 4">
    <name type="scientific">Jatrophihabitans cynanchi</name>
    <dbReference type="NCBI Taxonomy" id="2944128"/>
    <lineage>
        <taxon>Bacteria</taxon>
        <taxon>Bacillati</taxon>
        <taxon>Actinomycetota</taxon>
        <taxon>Actinomycetes</taxon>
        <taxon>Jatrophihabitantales</taxon>
        <taxon>Jatrophihabitantaceae</taxon>
        <taxon>Jatrophihabitans</taxon>
    </lineage>
</organism>
<proteinExistence type="predicted"/>
<gene>
    <name evidence="3" type="ORF">M6B22_08590</name>
</gene>
<evidence type="ECO:0008006" key="5">
    <source>
        <dbReference type="Google" id="ProtNLM"/>
    </source>
</evidence>
<dbReference type="SUPFAM" id="SSF110296">
    <property type="entry name" value="Oligoxyloglucan reducing end-specific cellobiohydrolase"/>
    <property type="match status" value="1"/>
</dbReference>
<accession>A0ABY7K1T8</accession>
<evidence type="ECO:0000313" key="4">
    <source>
        <dbReference type="Proteomes" id="UP001164693"/>
    </source>
</evidence>
<keyword evidence="2" id="KW-0472">Membrane</keyword>
<evidence type="ECO:0000256" key="1">
    <source>
        <dbReference type="SAM" id="MobiDB-lite"/>
    </source>
</evidence>
<name>A0ABY7K1T8_9ACTN</name>
<dbReference type="Proteomes" id="UP001164693">
    <property type="component" value="Chromosome"/>
</dbReference>
<feature type="transmembrane region" description="Helical" evidence="2">
    <location>
        <begin position="50"/>
        <end position="72"/>
    </location>
</feature>
<evidence type="ECO:0000256" key="2">
    <source>
        <dbReference type="SAM" id="Phobius"/>
    </source>
</evidence>
<dbReference type="CDD" id="cd15482">
    <property type="entry name" value="Sialidase_non-viral"/>
    <property type="match status" value="1"/>
</dbReference>
<dbReference type="RefSeq" id="WP_269445351.1">
    <property type="nucleotide sequence ID" value="NZ_CP097463.1"/>
</dbReference>
<dbReference type="EMBL" id="CP097463">
    <property type="protein sequence ID" value="WAX58808.1"/>
    <property type="molecule type" value="Genomic_DNA"/>
</dbReference>
<dbReference type="InterPro" id="IPR015943">
    <property type="entry name" value="WD40/YVTN_repeat-like_dom_sf"/>
</dbReference>
<keyword evidence="2" id="KW-0812">Transmembrane</keyword>
<protein>
    <recommendedName>
        <fullName evidence="5">Photosynthesis system II assembly factor Ycf48/Hcf136-like domain-containing protein</fullName>
    </recommendedName>
</protein>
<evidence type="ECO:0000313" key="3">
    <source>
        <dbReference type="EMBL" id="WAX58808.1"/>
    </source>
</evidence>
<sequence>MSELERRLRASLAAQAGHAPPGEQLAERIIADAVHGSVVPIQQAHRWRTWTLPLIASAAVAAVAAALVGISAGGRHTASAPPATQLHRATPLDSATPAAPTPTSAPTSAPAQPVSTASNPVGIAHFRAVDLSFAGAHDGWALGSANCLDGSGAACTAMAYTRDSGRTWHSMTPPGASVALQKCADRCVSHVRFATPDIGYAFGPAALFMTTDGGHTWTSQAGGAEALETLDGNVIRVATTCVPGCPYWVQTAPVGTPKWHTVAKVDGGMSPGVALSRIGSDAYLAVFGHTAGGAGSAPTALWVSRDDGATWTDRGEPCRQEPVQGGEVDSRAVAAAVDGSVSVLCVPRTAGDHQAVATAAGPGKAFRQSGLQALGPATAFAAASEHVLLVGSDVLYRSADGGASFAPVPDGPGQVRWLGFESATLGRALSADGRTIWTTRDAGRSWAAYTFR</sequence>
<feature type="region of interest" description="Disordered" evidence="1">
    <location>
        <begin position="92"/>
        <end position="116"/>
    </location>
</feature>
<keyword evidence="4" id="KW-1185">Reference proteome</keyword>
<dbReference type="Gene3D" id="2.130.10.10">
    <property type="entry name" value="YVTN repeat-like/Quinoprotein amine dehydrogenase"/>
    <property type="match status" value="2"/>
</dbReference>